<sequence length="58" mass="7014">MDKQTRNRPAEPFYRRNIYDHNSIDNDIDGVRSLFYVGWTDDTADVIFFLINFKRRSL</sequence>
<dbReference type="EMBL" id="ANFM02000047">
    <property type="protein sequence ID" value="EOD77593.1"/>
    <property type="molecule type" value="Genomic_DNA"/>
</dbReference>
<protein>
    <submittedName>
        <fullName evidence="1">Uncharacterized protein</fullName>
    </submittedName>
</protein>
<evidence type="ECO:0000313" key="1">
    <source>
        <dbReference type="EMBL" id="EOD77593.1"/>
    </source>
</evidence>
<proteinExistence type="predicted"/>
<keyword evidence="2" id="KW-1185">Reference proteome</keyword>
<dbReference type="AlphaFoldDB" id="R1GN50"/>
<accession>R1GN50</accession>
<comment type="caution">
    <text evidence="1">The sequence shown here is derived from an EMBL/GenBank/DDBJ whole genome shotgun (WGS) entry which is preliminary data.</text>
</comment>
<dbReference type="Proteomes" id="UP000011223">
    <property type="component" value="Unassembled WGS sequence"/>
</dbReference>
<dbReference type="RefSeq" id="WP_002541774.1">
    <property type="nucleotide sequence ID" value="NZ_ANFM02000047.1"/>
</dbReference>
<evidence type="ECO:0000313" key="2">
    <source>
        <dbReference type="Proteomes" id="UP000011223"/>
    </source>
</evidence>
<organism evidence="1 2">
    <name type="scientific">Grimontia indica</name>
    <dbReference type="NCBI Taxonomy" id="1056512"/>
    <lineage>
        <taxon>Bacteria</taxon>
        <taxon>Pseudomonadati</taxon>
        <taxon>Pseudomonadota</taxon>
        <taxon>Gammaproteobacteria</taxon>
        <taxon>Vibrionales</taxon>
        <taxon>Vibrionaceae</taxon>
        <taxon>Grimontia</taxon>
    </lineage>
</organism>
<reference evidence="1 2" key="1">
    <citation type="journal article" date="2014" name="PLoS ONE">
        <title>Grimontia indica AK16(T), sp. nov., Isolated from a Seawater Sample Reports the Presence of Pathogenic Genes Similar to Vibrio Genus.</title>
        <authorList>
            <person name="Singh A."/>
            <person name="Vaidya B."/>
            <person name="Khatri I."/>
            <person name="Srinivas T.N."/>
            <person name="Subramanian S."/>
            <person name="Korpole S."/>
            <person name="Pinnaka A.K."/>
        </authorList>
    </citation>
    <scope>NUCLEOTIDE SEQUENCE [LARGE SCALE GENOMIC DNA]</scope>
    <source>
        <strain evidence="1 2">AK16</strain>
    </source>
</reference>
<name>R1GN50_9GAMM</name>
<gene>
    <name evidence="1" type="ORF">D515_03717</name>
</gene>